<dbReference type="RefSeq" id="XP_009834443.1">
    <property type="nucleotide sequence ID" value="XM_009836141.1"/>
</dbReference>
<sequence>MKGHDGDCLDTRMADVKSIASQYRAAKIPSLLEIAASNYDAFLNANQYMVKLSELFLDDKQIWGIIRAISSNAKASGQPCSVASIDRDIKDALATRHLRLLALGEHGTADAHSLAFY</sequence>
<reference evidence="1" key="1">
    <citation type="submission" date="2013-12" db="EMBL/GenBank/DDBJ databases">
        <title>The Genome Sequence of Aphanomyces astaci APO3.</title>
        <authorList>
            <consortium name="The Broad Institute Genomics Platform"/>
            <person name="Russ C."/>
            <person name="Tyler B."/>
            <person name="van West P."/>
            <person name="Dieguez-Uribeondo J."/>
            <person name="Young S.K."/>
            <person name="Zeng Q."/>
            <person name="Gargeya S."/>
            <person name="Fitzgerald M."/>
            <person name="Abouelleil A."/>
            <person name="Alvarado L."/>
            <person name="Chapman S.B."/>
            <person name="Gainer-Dewar J."/>
            <person name="Goldberg J."/>
            <person name="Griggs A."/>
            <person name="Gujja S."/>
            <person name="Hansen M."/>
            <person name="Howarth C."/>
            <person name="Imamovic A."/>
            <person name="Ireland A."/>
            <person name="Larimer J."/>
            <person name="McCowan C."/>
            <person name="Murphy C."/>
            <person name="Pearson M."/>
            <person name="Poon T.W."/>
            <person name="Priest M."/>
            <person name="Roberts A."/>
            <person name="Saif S."/>
            <person name="Shea T."/>
            <person name="Sykes S."/>
            <person name="Wortman J."/>
            <person name="Nusbaum C."/>
            <person name="Birren B."/>
        </authorList>
    </citation>
    <scope>NUCLEOTIDE SEQUENCE [LARGE SCALE GENOMIC DNA]</scope>
    <source>
        <strain evidence="1">APO3</strain>
    </source>
</reference>
<name>W4GBH9_APHAT</name>
<protein>
    <submittedName>
        <fullName evidence="1">Uncharacterized protein</fullName>
    </submittedName>
</protein>
<evidence type="ECO:0000313" key="1">
    <source>
        <dbReference type="EMBL" id="ETV76318.1"/>
    </source>
</evidence>
<dbReference type="GeneID" id="20811779"/>
<proteinExistence type="predicted"/>
<accession>W4GBH9</accession>
<dbReference type="AlphaFoldDB" id="W4GBH9"/>
<organism evidence="1">
    <name type="scientific">Aphanomyces astaci</name>
    <name type="common">Crayfish plague agent</name>
    <dbReference type="NCBI Taxonomy" id="112090"/>
    <lineage>
        <taxon>Eukaryota</taxon>
        <taxon>Sar</taxon>
        <taxon>Stramenopiles</taxon>
        <taxon>Oomycota</taxon>
        <taxon>Saprolegniomycetes</taxon>
        <taxon>Saprolegniales</taxon>
        <taxon>Verrucalvaceae</taxon>
        <taxon>Aphanomyces</taxon>
    </lineage>
</organism>
<dbReference type="VEuPathDB" id="FungiDB:H257_09783"/>
<dbReference type="EMBL" id="KI913137">
    <property type="protein sequence ID" value="ETV76318.1"/>
    <property type="molecule type" value="Genomic_DNA"/>
</dbReference>
<gene>
    <name evidence="1" type="ORF">H257_09783</name>
</gene>